<comment type="similarity">
    <text evidence="3 12">Belongs to the CcmD/CycX/HelD family.</text>
</comment>
<dbReference type="EMBL" id="APGJ01000006">
    <property type="protein sequence ID" value="EYD71637.1"/>
    <property type="molecule type" value="Genomic_DNA"/>
</dbReference>
<evidence type="ECO:0000256" key="9">
    <source>
        <dbReference type="ARBA" id="ARBA00022748"/>
    </source>
</evidence>
<dbReference type="Pfam" id="PF04995">
    <property type="entry name" value="CcmD"/>
    <property type="match status" value="1"/>
</dbReference>
<protein>
    <recommendedName>
        <fullName evidence="4 12">Heme exporter protein D</fullName>
    </recommendedName>
</protein>
<dbReference type="STRING" id="1122180.Lokhon_01704"/>
<dbReference type="GO" id="GO:0016714">
    <property type="term" value="F:oxidoreductase activity, acting on paired donors, with incorporation or reduction of molecular oxygen, reduced pteridine as one donor, and incorporation of one atom of oxygen"/>
    <property type="evidence" value="ECO:0007669"/>
    <property type="project" value="InterPro"/>
</dbReference>
<dbReference type="Proteomes" id="UP000025047">
    <property type="component" value="Unassembled WGS sequence"/>
</dbReference>
<organism evidence="14 15">
    <name type="scientific">Limimaricola hongkongensis DSM 17492</name>
    <dbReference type="NCBI Taxonomy" id="1122180"/>
    <lineage>
        <taxon>Bacteria</taxon>
        <taxon>Pseudomonadati</taxon>
        <taxon>Pseudomonadota</taxon>
        <taxon>Alphaproteobacteria</taxon>
        <taxon>Rhodobacterales</taxon>
        <taxon>Paracoccaceae</taxon>
        <taxon>Limimaricola</taxon>
    </lineage>
</organism>
<reference evidence="14 15" key="1">
    <citation type="submission" date="2013-03" db="EMBL/GenBank/DDBJ databases">
        <authorList>
            <person name="Fiebig A."/>
            <person name="Goeker M."/>
            <person name="Klenk H.-P.P."/>
        </authorList>
    </citation>
    <scope>NUCLEOTIDE SEQUENCE [LARGE SCALE GENOMIC DNA]</scope>
    <source>
        <strain evidence="14 15">DSM 17492</strain>
    </source>
</reference>
<dbReference type="PATRIC" id="fig|1122180.6.peg.1689"/>
<evidence type="ECO:0000256" key="5">
    <source>
        <dbReference type="ARBA" id="ARBA00022448"/>
    </source>
</evidence>
<keyword evidence="15" id="KW-1185">Reference proteome</keyword>
<feature type="transmembrane region" description="Helical" evidence="12">
    <location>
        <begin position="12"/>
        <end position="30"/>
    </location>
</feature>
<evidence type="ECO:0000256" key="4">
    <source>
        <dbReference type="ARBA" id="ARBA00016461"/>
    </source>
</evidence>
<feature type="domain" description="Biopterin-dependent aromatic amino acid hydroxylase family profile" evidence="13">
    <location>
        <begin position="1"/>
        <end position="48"/>
    </location>
</feature>
<evidence type="ECO:0000256" key="1">
    <source>
        <dbReference type="ARBA" id="ARBA00002442"/>
    </source>
</evidence>
<dbReference type="PROSITE" id="PS51410">
    <property type="entry name" value="BH4_AAA_HYDROXYL_2"/>
    <property type="match status" value="1"/>
</dbReference>
<keyword evidence="6 12" id="KW-1003">Cell membrane</keyword>
<proteinExistence type="inferred from homology"/>
<evidence type="ECO:0000256" key="10">
    <source>
        <dbReference type="ARBA" id="ARBA00022989"/>
    </source>
</evidence>
<keyword evidence="9 12" id="KW-0201">Cytochrome c-type biogenesis</keyword>
<dbReference type="OrthoDB" id="7874534at2"/>
<accession>A0A017HAX7</accession>
<comment type="subcellular location">
    <subcellularLocation>
        <location evidence="2 12">Cell inner membrane</location>
        <topology evidence="2 12">Single-pass membrane protein</topology>
    </subcellularLocation>
</comment>
<evidence type="ECO:0000313" key="14">
    <source>
        <dbReference type="EMBL" id="EYD71637.1"/>
    </source>
</evidence>
<dbReference type="NCBIfam" id="TIGR03141">
    <property type="entry name" value="cytochro_ccmD"/>
    <property type="match status" value="1"/>
</dbReference>
<sequence length="48" mass="5423">MMDLGKYAVEVISAWGVSLALLAGLVWWSVRRGRIVRAELKKVERDHG</sequence>
<evidence type="ECO:0000256" key="3">
    <source>
        <dbReference type="ARBA" id="ARBA00008741"/>
    </source>
</evidence>
<keyword evidence="5 12" id="KW-0813">Transport</keyword>
<dbReference type="eggNOG" id="ENOG50300U3">
    <property type="taxonomic scope" value="Bacteria"/>
</dbReference>
<evidence type="ECO:0000256" key="11">
    <source>
        <dbReference type="ARBA" id="ARBA00023136"/>
    </source>
</evidence>
<dbReference type="InterPro" id="IPR019774">
    <property type="entry name" value="Aromatic-AA_hydroxylase_C"/>
</dbReference>
<evidence type="ECO:0000313" key="15">
    <source>
        <dbReference type="Proteomes" id="UP000025047"/>
    </source>
</evidence>
<dbReference type="GO" id="GO:0017004">
    <property type="term" value="P:cytochrome complex assembly"/>
    <property type="evidence" value="ECO:0007669"/>
    <property type="project" value="UniProtKB-KW"/>
</dbReference>
<comment type="function">
    <text evidence="1 12">Required for the export of heme to the periplasm for the biogenesis of c-type cytochromes.</text>
</comment>
<dbReference type="AlphaFoldDB" id="A0A017HAX7"/>
<name>A0A017HAX7_9RHOB</name>
<dbReference type="GO" id="GO:0015886">
    <property type="term" value="P:heme transport"/>
    <property type="evidence" value="ECO:0007669"/>
    <property type="project" value="InterPro"/>
</dbReference>
<gene>
    <name evidence="14" type="ORF">Lokhon_01704</name>
</gene>
<keyword evidence="8 12" id="KW-0812">Transmembrane</keyword>
<comment type="caution">
    <text evidence="14">The sequence shown here is derived from an EMBL/GenBank/DDBJ whole genome shotgun (WGS) entry which is preliminary data.</text>
</comment>
<keyword evidence="11 12" id="KW-0472">Membrane</keyword>
<evidence type="ECO:0000256" key="7">
    <source>
        <dbReference type="ARBA" id="ARBA00022519"/>
    </source>
</evidence>
<evidence type="ECO:0000256" key="2">
    <source>
        <dbReference type="ARBA" id="ARBA00004377"/>
    </source>
</evidence>
<dbReference type="InterPro" id="IPR007078">
    <property type="entry name" value="Haem_export_protD_CcmD"/>
</dbReference>
<dbReference type="GO" id="GO:0005886">
    <property type="term" value="C:plasma membrane"/>
    <property type="evidence" value="ECO:0007669"/>
    <property type="project" value="UniProtKB-SubCell"/>
</dbReference>
<evidence type="ECO:0000256" key="8">
    <source>
        <dbReference type="ARBA" id="ARBA00022692"/>
    </source>
</evidence>
<evidence type="ECO:0000256" key="12">
    <source>
        <dbReference type="RuleBase" id="RU363101"/>
    </source>
</evidence>
<evidence type="ECO:0000256" key="6">
    <source>
        <dbReference type="ARBA" id="ARBA00022475"/>
    </source>
</evidence>
<dbReference type="HOGENOM" id="CLU_214404_1_0_5"/>
<evidence type="ECO:0000259" key="13">
    <source>
        <dbReference type="PROSITE" id="PS51410"/>
    </source>
</evidence>
<dbReference type="RefSeq" id="WP_026147521.1">
    <property type="nucleotide sequence ID" value="NZ_KB822998.1"/>
</dbReference>
<keyword evidence="10 12" id="KW-1133">Transmembrane helix</keyword>
<keyword evidence="7 12" id="KW-0997">Cell inner membrane</keyword>